<feature type="compositionally biased region" description="Low complexity" evidence="1">
    <location>
        <begin position="253"/>
        <end position="294"/>
    </location>
</feature>
<feature type="compositionally biased region" description="Pro residues" evidence="1">
    <location>
        <begin position="231"/>
        <end position="252"/>
    </location>
</feature>
<evidence type="ECO:0000313" key="4">
    <source>
        <dbReference type="EMBL" id="KAF1836493.1"/>
    </source>
</evidence>
<feature type="transmembrane region" description="Helical" evidence="2">
    <location>
        <begin position="183"/>
        <end position="203"/>
    </location>
</feature>
<feature type="non-terminal residue" evidence="4">
    <location>
        <position position="1"/>
    </location>
</feature>
<feature type="region of interest" description="Disordered" evidence="1">
    <location>
        <begin position="231"/>
        <end position="303"/>
    </location>
</feature>
<keyword evidence="2" id="KW-0472">Membrane</keyword>
<protein>
    <recommendedName>
        <fullName evidence="6">MARVEL domain-containing protein</fullName>
    </recommendedName>
</protein>
<dbReference type="AlphaFoldDB" id="A0A6A5KS83"/>
<dbReference type="Proteomes" id="UP000800040">
    <property type="component" value="Unassembled WGS sequence"/>
</dbReference>
<feature type="transmembrane region" description="Helical" evidence="2">
    <location>
        <begin position="106"/>
        <end position="129"/>
    </location>
</feature>
<dbReference type="EMBL" id="ML975272">
    <property type="protein sequence ID" value="KAF1836493.1"/>
    <property type="molecule type" value="Genomic_DNA"/>
</dbReference>
<feature type="chain" id="PRO_5025341157" description="MARVEL domain-containing protein" evidence="3">
    <location>
        <begin position="16"/>
        <end position="303"/>
    </location>
</feature>
<evidence type="ECO:0000313" key="5">
    <source>
        <dbReference type="Proteomes" id="UP000800040"/>
    </source>
</evidence>
<reference evidence="4" key="1">
    <citation type="submission" date="2020-01" db="EMBL/GenBank/DDBJ databases">
        <authorList>
            <consortium name="DOE Joint Genome Institute"/>
            <person name="Haridas S."/>
            <person name="Albert R."/>
            <person name="Binder M."/>
            <person name="Bloem J."/>
            <person name="Labutti K."/>
            <person name="Salamov A."/>
            <person name="Andreopoulos B."/>
            <person name="Baker S.E."/>
            <person name="Barry K."/>
            <person name="Bills G."/>
            <person name="Bluhm B.H."/>
            <person name="Cannon C."/>
            <person name="Castanera R."/>
            <person name="Culley D.E."/>
            <person name="Daum C."/>
            <person name="Ezra D."/>
            <person name="Gonzalez J.B."/>
            <person name="Henrissat B."/>
            <person name="Kuo A."/>
            <person name="Liang C."/>
            <person name="Lipzen A."/>
            <person name="Lutzoni F."/>
            <person name="Magnuson J."/>
            <person name="Mondo S."/>
            <person name="Nolan M."/>
            <person name="Ohm R."/>
            <person name="Pangilinan J."/>
            <person name="Park H.-J."/>
            <person name="Ramirez L."/>
            <person name="Alfaro M."/>
            <person name="Sun H."/>
            <person name="Tritt A."/>
            <person name="Yoshinaga Y."/>
            <person name="Zwiers L.-H."/>
            <person name="Turgeon B.G."/>
            <person name="Goodwin S.B."/>
            <person name="Spatafora J.W."/>
            <person name="Crous P.W."/>
            <person name="Grigoriev I.V."/>
        </authorList>
    </citation>
    <scope>NUCLEOTIDE SEQUENCE</scope>
    <source>
        <strain evidence="4">P77</strain>
    </source>
</reference>
<evidence type="ECO:0000256" key="1">
    <source>
        <dbReference type="SAM" id="MobiDB-lite"/>
    </source>
</evidence>
<gene>
    <name evidence="4" type="ORF">BDW02DRAFT_461825</name>
</gene>
<evidence type="ECO:0000256" key="2">
    <source>
        <dbReference type="SAM" id="Phobius"/>
    </source>
</evidence>
<accession>A0A6A5KS83</accession>
<feature type="transmembrane region" description="Helical" evidence="2">
    <location>
        <begin position="71"/>
        <end position="94"/>
    </location>
</feature>
<keyword evidence="2" id="KW-1133">Transmembrane helix</keyword>
<feature type="signal peptide" evidence="3">
    <location>
        <begin position="1"/>
        <end position="15"/>
    </location>
</feature>
<keyword evidence="3" id="KW-0732">Signal</keyword>
<dbReference type="OrthoDB" id="3796171at2759"/>
<keyword evidence="5" id="KW-1185">Reference proteome</keyword>
<evidence type="ECO:0008006" key="6">
    <source>
        <dbReference type="Google" id="ProtNLM"/>
    </source>
</evidence>
<feature type="non-terminal residue" evidence="4">
    <location>
        <position position="303"/>
    </location>
</feature>
<organism evidence="4 5">
    <name type="scientific">Decorospora gaudefroyi</name>
    <dbReference type="NCBI Taxonomy" id="184978"/>
    <lineage>
        <taxon>Eukaryota</taxon>
        <taxon>Fungi</taxon>
        <taxon>Dikarya</taxon>
        <taxon>Ascomycota</taxon>
        <taxon>Pezizomycotina</taxon>
        <taxon>Dothideomycetes</taxon>
        <taxon>Pleosporomycetidae</taxon>
        <taxon>Pleosporales</taxon>
        <taxon>Pleosporineae</taxon>
        <taxon>Pleosporaceae</taxon>
        <taxon>Decorospora</taxon>
    </lineage>
</organism>
<proteinExistence type="predicted"/>
<evidence type="ECO:0000256" key="3">
    <source>
        <dbReference type="SAM" id="SignalP"/>
    </source>
</evidence>
<keyword evidence="2" id="KW-0812">Transmembrane</keyword>
<sequence length="303" mass="33496">LLLIPPLFLLLPIAAVINILESISKNTLYSHSQRNERSGAFEITLYGPATTGSDNLYNVDISVNIDRGPTLAILGTCVVAYAVAALGAVGLWELRKVEGTARHERMWTWIVFISNIIMIAASLGAFGYASSAQDSDKSWQRYEDVGKTDQEHTRETWACQIDKLYPNQDWAGSACGTAKGMRFLLVPLAISALFVFVSLWVLVRARGGLKWLFGGKGRYAGFQSVYEMRPPGPPSPYTGPPGPQWAPQPPQQWPGQPVQQWAPPPYQQWGPQPVQQWGPQPVQQWGPQPSVQVQKADATVEQR</sequence>
<name>A0A6A5KS83_9PLEO</name>